<proteinExistence type="predicted"/>
<keyword evidence="4" id="KW-1185">Reference proteome</keyword>
<organism evidence="3 4">
    <name type="scientific">Sphingomonas hankookensis</name>
    <dbReference type="NCBI Taxonomy" id="563996"/>
    <lineage>
        <taxon>Bacteria</taxon>
        <taxon>Pseudomonadati</taxon>
        <taxon>Pseudomonadota</taxon>
        <taxon>Alphaproteobacteria</taxon>
        <taxon>Sphingomonadales</taxon>
        <taxon>Sphingomonadaceae</taxon>
        <taxon>Sphingomonas</taxon>
    </lineage>
</organism>
<evidence type="ECO:0000313" key="3">
    <source>
        <dbReference type="EMBL" id="KZE10960.1"/>
    </source>
</evidence>
<keyword evidence="2" id="KW-1133">Transmembrane helix</keyword>
<feature type="transmembrane region" description="Helical" evidence="2">
    <location>
        <begin position="49"/>
        <end position="67"/>
    </location>
</feature>
<accession>A0ABR5YA22</accession>
<evidence type="ECO:0000313" key="4">
    <source>
        <dbReference type="Proteomes" id="UP000076609"/>
    </source>
</evidence>
<evidence type="ECO:0000256" key="1">
    <source>
        <dbReference type="SAM" id="MobiDB-lite"/>
    </source>
</evidence>
<comment type="caution">
    <text evidence="3">The sequence shown here is derived from an EMBL/GenBank/DDBJ whole genome shotgun (WGS) entry which is preliminary data.</text>
</comment>
<evidence type="ECO:0000256" key="2">
    <source>
        <dbReference type="SAM" id="Phobius"/>
    </source>
</evidence>
<protein>
    <submittedName>
        <fullName evidence="3">Uncharacterized protein</fullName>
    </submittedName>
</protein>
<dbReference type="Proteomes" id="UP000076609">
    <property type="component" value="Unassembled WGS sequence"/>
</dbReference>
<reference evidence="4" key="1">
    <citation type="submission" date="2016-01" db="EMBL/GenBank/DDBJ databases">
        <title>Draft genome of Chromobacterium sp. F49.</title>
        <authorList>
            <person name="Hong K.W."/>
        </authorList>
    </citation>
    <scope>NUCLEOTIDE SEQUENCE [LARGE SCALE GENOMIC DNA]</scope>
    <source>
        <strain evidence="4">CN3</strain>
    </source>
</reference>
<sequence>MSGTTSERAADAPQPPVYLNSEPDHFFSNRFRTRVVESDPTNRRDGDHGLILMIATIGVPILAYCIFSAM</sequence>
<keyword evidence="2" id="KW-0472">Membrane</keyword>
<feature type="region of interest" description="Disordered" evidence="1">
    <location>
        <begin position="1"/>
        <end position="24"/>
    </location>
</feature>
<gene>
    <name evidence="3" type="ORF">AVT10_06315</name>
</gene>
<dbReference type="EMBL" id="LQQO01000045">
    <property type="protein sequence ID" value="KZE10960.1"/>
    <property type="molecule type" value="Genomic_DNA"/>
</dbReference>
<keyword evidence="2" id="KW-0812">Transmembrane</keyword>
<name>A0ABR5YA22_9SPHN</name>